<keyword evidence="7 12" id="KW-0479">Metal-binding</keyword>
<keyword evidence="8" id="KW-0677">Repeat</keyword>
<evidence type="ECO:0000256" key="12">
    <source>
        <dbReference type="PIRSR" id="PIRSR601287-1"/>
    </source>
</evidence>
<feature type="binding site" description="type 1 copper site" evidence="12">
    <location>
        <position position="143"/>
    </location>
    <ligand>
        <name>Cu cation</name>
        <dbReference type="ChEBI" id="CHEBI:23378"/>
        <label>1</label>
    </ligand>
</feature>
<evidence type="ECO:0000256" key="7">
    <source>
        <dbReference type="ARBA" id="ARBA00022723"/>
    </source>
</evidence>
<sequence>MMKRDRGLRKHDGSRFLLAGIAALLMGTGSVLPASAKTHEVKMTAVETDVIIDGSGEKYAAWTFDGQVPGPVVRVTEGDTIKFTLTNPATNKSPHAMDFHAAEIDFLKNYRAINAGESISFTFEARKPGIFFYHCGAPPMIQHVARGMFGAIIVDPKDAKVWPKADREYVLVQSEYYKNPNDVQAMFDRKYDGVMFNGGIFKYHPFVTNGGKLDAKPGERVRIYFVNAGPNEFSALHPIGEIWDHVYESGNPANKLTGVQTYVVGPGSAATFDVVVESAGAYPVVTHSLTGALRGAIAVLVASPDAKPMPLMPMVPWKLATPPTEITPVPVP</sequence>
<comment type="cofactor">
    <cofactor evidence="1 12">
        <name>Cu(+)</name>
        <dbReference type="ChEBI" id="CHEBI:49552"/>
    </cofactor>
</comment>
<keyword evidence="9" id="KW-0560">Oxidoreductase</keyword>
<feature type="binding site" description="type 1 copper site" evidence="12">
    <location>
        <position position="134"/>
    </location>
    <ligand>
        <name>Cu cation</name>
        <dbReference type="ChEBI" id="CHEBI:23378"/>
        <label>1</label>
    </ligand>
</feature>
<organism evidence="14 15">
    <name type="scientific">Nitrospira tepida</name>
    <dbReference type="NCBI Taxonomy" id="2973512"/>
    <lineage>
        <taxon>Bacteria</taxon>
        <taxon>Pseudomonadati</taxon>
        <taxon>Nitrospirota</taxon>
        <taxon>Nitrospiria</taxon>
        <taxon>Nitrospirales</taxon>
        <taxon>Nitrospiraceae</taxon>
        <taxon>Nitrospira</taxon>
    </lineage>
</organism>
<keyword evidence="10 12" id="KW-0186">Copper</keyword>
<feature type="binding site" description="type 1 copper site" evidence="12">
    <location>
        <position position="148"/>
    </location>
    <ligand>
        <name>Cu cation</name>
        <dbReference type="ChEBI" id="CHEBI:23378"/>
        <label>1</label>
    </ligand>
</feature>
<feature type="binding site" description="type 1 copper site" evidence="12">
    <location>
        <position position="287"/>
    </location>
    <ligand>
        <name>Cu cation</name>
        <dbReference type="ChEBI" id="CHEBI:23378"/>
        <label>1</label>
    </ligand>
</feature>
<dbReference type="PANTHER" id="PTHR11709:SF394">
    <property type="entry name" value="FI03373P-RELATED"/>
    <property type="match status" value="1"/>
</dbReference>
<evidence type="ECO:0000256" key="6">
    <source>
        <dbReference type="ARBA" id="ARBA00017290"/>
    </source>
</evidence>
<evidence type="ECO:0000256" key="3">
    <source>
        <dbReference type="ARBA" id="ARBA00010609"/>
    </source>
</evidence>
<dbReference type="PANTHER" id="PTHR11709">
    <property type="entry name" value="MULTI-COPPER OXIDASE"/>
    <property type="match status" value="1"/>
</dbReference>
<reference evidence="14" key="1">
    <citation type="submission" date="2022-10" db="EMBL/GenBank/DDBJ databases">
        <authorList>
            <person name="Koch H."/>
        </authorList>
    </citation>
    <scope>NUCLEOTIDE SEQUENCE</scope>
    <source>
        <strain evidence="14">DNF</strain>
    </source>
</reference>
<dbReference type="InterPro" id="IPR001287">
    <property type="entry name" value="NO2-reductase_Cu"/>
</dbReference>
<dbReference type="CDD" id="cd04208">
    <property type="entry name" value="CuRO_2_CuNIR"/>
    <property type="match status" value="1"/>
</dbReference>
<dbReference type="KEGG" id="nti:DNFV4_02779"/>
<comment type="subunit">
    <text evidence="4">Homotrimer.</text>
</comment>
<dbReference type="InterPro" id="IPR011707">
    <property type="entry name" value="Cu-oxidase-like_N"/>
</dbReference>
<dbReference type="Pfam" id="PF07732">
    <property type="entry name" value="Cu-oxidase_3"/>
    <property type="match status" value="1"/>
</dbReference>
<dbReference type="InterPro" id="IPR045087">
    <property type="entry name" value="Cu-oxidase_fam"/>
</dbReference>
<comment type="similarity">
    <text evidence="3">Belongs to the multicopper oxidase family.</text>
</comment>
<evidence type="ECO:0000256" key="8">
    <source>
        <dbReference type="ARBA" id="ARBA00022737"/>
    </source>
</evidence>
<proteinExistence type="inferred from homology"/>
<evidence type="ECO:0000256" key="5">
    <source>
        <dbReference type="ARBA" id="ARBA00011882"/>
    </source>
</evidence>
<dbReference type="AlphaFoldDB" id="A0AA86N0C9"/>
<keyword evidence="15" id="KW-1185">Reference proteome</keyword>
<evidence type="ECO:0000256" key="9">
    <source>
        <dbReference type="ARBA" id="ARBA00023002"/>
    </source>
</evidence>
<feature type="domain" description="Plastocyanin-like" evidence="13">
    <location>
        <begin position="56"/>
        <end position="158"/>
    </location>
</feature>
<dbReference type="EC" id="1.7.2.1" evidence="5"/>
<evidence type="ECO:0000256" key="1">
    <source>
        <dbReference type="ARBA" id="ARBA00001960"/>
    </source>
</evidence>
<dbReference type="InterPro" id="IPR008972">
    <property type="entry name" value="Cupredoxin"/>
</dbReference>
<dbReference type="GO" id="GO:0050421">
    <property type="term" value="F:nitrite reductase (NO-forming) activity"/>
    <property type="evidence" value="ECO:0007669"/>
    <property type="project" value="UniProtKB-EC"/>
</dbReference>
<evidence type="ECO:0000259" key="13">
    <source>
        <dbReference type="Pfam" id="PF07732"/>
    </source>
</evidence>
<gene>
    <name evidence="14" type="ORF">DNFV4_02779</name>
</gene>
<dbReference type="GO" id="GO:0005507">
    <property type="term" value="F:copper ion binding"/>
    <property type="evidence" value="ECO:0007669"/>
    <property type="project" value="InterPro"/>
</dbReference>
<comment type="catalytic activity">
    <reaction evidence="11">
        <text>nitric oxide + Fe(III)-[cytochrome c] + H2O = Fe(II)-[cytochrome c] + nitrite + 2 H(+)</text>
        <dbReference type="Rhea" id="RHEA:15233"/>
        <dbReference type="Rhea" id="RHEA-COMP:10350"/>
        <dbReference type="Rhea" id="RHEA-COMP:14399"/>
        <dbReference type="ChEBI" id="CHEBI:15377"/>
        <dbReference type="ChEBI" id="CHEBI:15378"/>
        <dbReference type="ChEBI" id="CHEBI:16301"/>
        <dbReference type="ChEBI" id="CHEBI:16480"/>
        <dbReference type="ChEBI" id="CHEBI:29033"/>
        <dbReference type="ChEBI" id="CHEBI:29034"/>
        <dbReference type="EC" id="1.7.2.1"/>
    </reaction>
</comment>
<dbReference type="EMBL" id="OX365700">
    <property type="protein sequence ID" value="CAI4032349.1"/>
    <property type="molecule type" value="Genomic_DNA"/>
</dbReference>
<evidence type="ECO:0000256" key="2">
    <source>
        <dbReference type="ARBA" id="ARBA00001973"/>
    </source>
</evidence>
<evidence type="ECO:0000256" key="11">
    <source>
        <dbReference type="ARBA" id="ARBA00049340"/>
    </source>
</evidence>
<feature type="binding site" description="type 1 copper site" evidence="12">
    <location>
        <position position="100"/>
    </location>
    <ligand>
        <name>Cu cation</name>
        <dbReference type="ChEBI" id="CHEBI:23378"/>
        <label>1</label>
    </ligand>
</feature>
<dbReference type="Proteomes" id="UP001179121">
    <property type="component" value="Chromosome"/>
</dbReference>
<comment type="cofactor">
    <cofactor evidence="2 12">
        <name>Cu(2+)</name>
        <dbReference type="ChEBI" id="CHEBI:29036"/>
    </cofactor>
</comment>
<evidence type="ECO:0000256" key="4">
    <source>
        <dbReference type="ARBA" id="ARBA00011233"/>
    </source>
</evidence>
<evidence type="ECO:0000313" key="15">
    <source>
        <dbReference type="Proteomes" id="UP001179121"/>
    </source>
</evidence>
<accession>A0AA86N0C9</accession>
<dbReference type="PRINTS" id="PR00695">
    <property type="entry name" value="CUNO2RDTASE"/>
</dbReference>
<dbReference type="SUPFAM" id="SSF49503">
    <property type="entry name" value="Cupredoxins"/>
    <property type="match status" value="2"/>
</dbReference>
<name>A0AA86N0C9_9BACT</name>
<dbReference type="CDD" id="cd11020">
    <property type="entry name" value="CuRO_1_CuNIR"/>
    <property type="match status" value="1"/>
</dbReference>
<evidence type="ECO:0000313" key="14">
    <source>
        <dbReference type="EMBL" id="CAI4032349.1"/>
    </source>
</evidence>
<feature type="binding site" description="type 1 copper site" evidence="12">
    <location>
        <position position="95"/>
    </location>
    <ligand>
        <name>Cu cation</name>
        <dbReference type="ChEBI" id="CHEBI:23378"/>
        <label>1</label>
    </ligand>
</feature>
<protein>
    <recommendedName>
        <fullName evidence="6">Copper-containing nitrite reductase</fullName>
        <ecNumber evidence="5">1.7.2.1</ecNumber>
    </recommendedName>
</protein>
<feature type="binding site" description="type 1 copper site" evidence="12">
    <location>
        <position position="135"/>
    </location>
    <ligand>
        <name>Cu cation</name>
        <dbReference type="ChEBI" id="CHEBI:23378"/>
        <label>1</label>
    </ligand>
</feature>
<dbReference type="Gene3D" id="2.60.40.420">
    <property type="entry name" value="Cupredoxins - blue copper proteins"/>
    <property type="match status" value="2"/>
</dbReference>
<evidence type="ECO:0000256" key="10">
    <source>
        <dbReference type="ARBA" id="ARBA00023008"/>
    </source>
</evidence>